<keyword evidence="2" id="KW-0378">Hydrolase</keyword>
<protein>
    <submittedName>
        <fullName evidence="2">HNH endonuclease</fullName>
    </submittedName>
</protein>
<dbReference type="Gene3D" id="1.10.30.50">
    <property type="match status" value="1"/>
</dbReference>
<evidence type="ECO:0000313" key="2">
    <source>
        <dbReference type="EMBL" id="MFH8136403.1"/>
    </source>
</evidence>
<proteinExistence type="predicted"/>
<gene>
    <name evidence="2" type="ORF">ABU178_19860</name>
</gene>
<keyword evidence="2" id="KW-0540">Nuclease</keyword>
<reference evidence="2 3" key="1">
    <citation type="submission" date="2024-08" db="EMBL/GenBank/DDBJ databases">
        <title>Pantoea ronii - a newly identified human opportunistic pathogen.</title>
        <authorList>
            <person name="Keidar-Friedman D."/>
            <person name="Sorek N."/>
            <person name="Leshin-Carmel D."/>
            <person name="Tsur A."/>
            <person name="Amsalem M."/>
            <person name="Tolkach D."/>
            <person name="Brosh-Nissimov T."/>
        </authorList>
    </citation>
    <scope>NUCLEOTIDE SEQUENCE [LARGE SCALE GENOMIC DNA]</scope>
    <source>
        <strain evidence="2 3">AA23256</strain>
    </source>
</reference>
<dbReference type="CDD" id="cd00085">
    <property type="entry name" value="HNHc"/>
    <property type="match status" value="1"/>
</dbReference>
<comment type="caution">
    <text evidence="2">The sequence shown here is derived from an EMBL/GenBank/DDBJ whole genome shotgun (WGS) entry which is preliminary data.</text>
</comment>
<dbReference type="InterPro" id="IPR002711">
    <property type="entry name" value="HNH"/>
</dbReference>
<accession>A0ABW7Q1U2</accession>
<sequence>MSLPALQSGTRIYDLLKQAGMKLENWSGPASPLSMQWAWLENDVAVVNIWLDNVHQSESAPGGYVTRYIALGKKHKGRAMDKVYRAIAERQIPVQVILHTEKGNSLRVLDDAFWSADYNPSNNELTLIREKRVVYVDQKSGAAGSTEEDTSQAVIRSKKLRTLAMQRSKGICEHCGSTGFRTAKGEIFAEVHHIEPVSSGGADELINLIVLCPNDHRQAHFGEDAEALKARFLQIRSV</sequence>
<dbReference type="EMBL" id="JBGFSN010000012">
    <property type="protein sequence ID" value="MFH8136403.1"/>
    <property type="molecule type" value="Genomic_DNA"/>
</dbReference>
<dbReference type="GO" id="GO:0004519">
    <property type="term" value="F:endonuclease activity"/>
    <property type="evidence" value="ECO:0007669"/>
    <property type="project" value="UniProtKB-KW"/>
</dbReference>
<dbReference type="RefSeq" id="WP_397218162.1">
    <property type="nucleotide sequence ID" value="NZ_JBGFSN010000012.1"/>
</dbReference>
<organism evidence="2 3">
    <name type="scientific">Pantoea osteomyelitidis</name>
    <dbReference type="NCBI Taxonomy" id="3230026"/>
    <lineage>
        <taxon>Bacteria</taxon>
        <taxon>Pseudomonadati</taxon>
        <taxon>Pseudomonadota</taxon>
        <taxon>Gammaproteobacteria</taxon>
        <taxon>Enterobacterales</taxon>
        <taxon>Erwiniaceae</taxon>
        <taxon>Pantoea</taxon>
    </lineage>
</organism>
<keyword evidence="3" id="KW-1185">Reference proteome</keyword>
<dbReference type="Pfam" id="PF01844">
    <property type="entry name" value="HNH"/>
    <property type="match status" value="1"/>
</dbReference>
<name>A0ABW7Q1U2_9GAMM</name>
<evidence type="ECO:0000313" key="3">
    <source>
        <dbReference type="Proteomes" id="UP001611251"/>
    </source>
</evidence>
<dbReference type="Proteomes" id="UP001611251">
    <property type="component" value="Unassembled WGS sequence"/>
</dbReference>
<keyword evidence="2" id="KW-0255">Endonuclease</keyword>
<dbReference type="SMART" id="SM00507">
    <property type="entry name" value="HNHc"/>
    <property type="match status" value="1"/>
</dbReference>
<evidence type="ECO:0000259" key="1">
    <source>
        <dbReference type="SMART" id="SM00507"/>
    </source>
</evidence>
<dbReference type="InterPro" id="IPR003615">
    <property type="entry name" value="HNH_nuc"/>
</dbReference>
<feature type="domain" description="HNH nuclease" evidence="1">
    <location>
        <begin position="159"/>
        <end position="217"/>
    </location>
</feature>